<evidence type="ECO:0000256" key="2">
    <source>
        <dbReference type="ARBA" id="ARBA00022670"/>
    </source>
</evidence>
<evidence type="ECO:0000256" key="5">
    <source>
        <dbReference type="ARBA" id="ARBA00022833"/>
    </source>
</evidence>
<evidence type="ECO:0000259" key="8">
    <source>
        <dbReference type="Pfam" id="PF01435"/>
    </source>
</evidence>
<feature type="transmembrane region" description="Helical" evidence="7">
    <location>
        <begin position="267"/>
        <end position="284"/>
    </location>
</feature>
<protein>
    <recommendedName>
        <fullName evidence="8">Peptidase M48 domain-containing protein</fullName>
    </recommendedName>
</protein>
<keyword evidence="2" id="KW-0645">Protease</keyword>
<dbReference type="GO" id="GO:0004222">
    <property type="term" value="F:metalloendopeptidase activity"/>
    <property type="evidence" value="ECO:0007669"/>
    <property type="project" value="InterPro"/>
</dbReference>
<accession>A0A8J8TC30</accession>
<feature type="transmembrane region" description="Helical" evidence="7">
    <location>
        <begin position="69"/>
        <end position="86"/>
    </location>
</feature>
<keyword evidence="10" id="KW-1185">Reference proteome</keyword>
<keyword evidence="3" id="KW-0479">Metal-binding</keyword>
<organism evidence="9 10">
    <name type="scientific">Halonotius terrestris</name>
    <dbReference type="NCBI Taxonomy" id="2487750"/>
    <lineage>
        <taxon>Archaea</taxon>
        <taxon>Methanobacteriati</taxon>
        <taxon>Methanobacteriota</taxon>
        <taxon>Stenosarchaea group</taxon>
        <taxon>Halobacteria</taxon>
        <taxon>Halobacteriales</taxon>
        <taxon>Haloferacaceae</taxon>
        <taxon>Halonotius</taxon>
    </lineage>
</organism>
<keyword evidence="7" id="KW-0812">Transmembrane</keyword>
<evidence type="ECO:0000313" key="10">
    <source>
        <dbReference type="Proteomes" id="UP000705823"/>
    </source>
</evidence>
<keyword evidence="5" id="KW-0862">Zinc</keyword>
<gene>
    <name evidence="9" type="ORF">EGH24_06055</name>
</gene>
<feature type="transmembrane region" description="Helical" evidence="7">
    <location>
        <begin position="200"/>
        <end position="221"/>
    </location>
</feature>
<comment type="cofactor">
    <cofactor evidence="1">
        <name>Zn(2+)</name>
        <dbReference type="ChEBI" id="CHEBI:29105"/>
    </cofactor>
</comment>
<evidence type="ECO:0000256" key="3">
    <source>
        <dbReference type="ARBA" id="ARBA00022723"/>
    </source>
</evidence>
<reference evidence="9" key="1">
    <citation type="submission" date="2019-02" db="EMBL/GenBank/DDBJ databases">
        <title>Halonotius sp. a new haloarchaeum isolated from saline soil.</title>
        <authorList>
            <person name="Duran-Viseras A."/>
            <person name="Sanchez-Porro C."/>
            <person name="Ventosa A."/>
        </authorList>
    </citation>
    <scope>NUCLEOTIDE SEQUENCE</scope>
    <source>
        <strain evidence="9">F15B</strain>
    </source>
</reference>
<dbReference type="AlphaFoldDB" id="A0A8J8TC30"/>
<dbReference type="Gene3D" id="3.30.2010.10">
    <property type="entry name" value="Metalloproteases ('zincins'), catalytic domain"/>
    <property type="match status" value="1"/>
</dbReference>
<feature type="transmembrane region" description="Helical" evidence="7">
    <location>
        <begin position="132"/>
        <end position="150"/>
    </location>
</feature>
<sequence length="652" mass="73616">MRISRQVWSPENTFNEAAESKLTGSFGEPDEEGDLLKWSQKKLLGLHRQEIVFNTGECEVTVSTEANRFLYFLVVGLPLVFSALLLSSNFGLGGIRVIFLFLIYAGVSYWLFTPGRIECLEELAILSEQEDNSLPFLLIGSGLLLMWYKFQILYPTGLVSRFMILIFIIFLGYSLSYNLIPFVSVNPGLRILATPVTALFWLMIPPILFVVFAFQPGYLYLKSNFHQSIFQNMTLTRYNASIITDMYGSIPSIEAIDLLVAQRSLEFFMIMILLIILVLVLMAVQAKRQLSSFNSINVTSFESSKLRSAAFAVFFTSNIAVLVTVIPAAAILFYGVFEQFPFSGIDLLYTQAFTYQPLEFQIETARFVNNTSVTEPVMIEESRQIQPEELVAASYEVLDTAFRNSEFLPPRVLSISFFGFLFAPQILLGNYWMYSLYSGIREKFGLLLKAEQLERDSDVVPEDIQVLVIEEEQSSVLVNPMSLLFGWRNYILINRSVEKELTSDELDAVLAHEVYHINHQDLKVNAAAKIISLGFGGSNALLAFYDYPKIEEEADDYARNKIGATATIVAIDKMDILAQRSSGKTIPGLSPGFVDTPEFIQSGWNSLSGIRTTLDEYSSSPYKLLFGKVILHTAHLEPRERIARIRQNSQDE</sequence>
<comment type="caution">
    <text evidence="9">The sequence shown here is derived from an EMBL/GenBank/DDBJ whole genome shotgun (WGS) entry which is preliminary data.</text>
</comment>
<evidence type="ECO:0000256" key="7">
    <source>
        <dbReference type="SAM" id="Phobius"/>
    </source>
</evidence>
<evidence type="ECO:0000256" key="6">
    <source>
        <dbReference type="ARBA" id="ARBA00023049"/>
    </source>
</evidence>
<dbReference type="InterPro" id="IPR001915">
    <property type="entry name" value="Peptidase_M48"/>
</dbReference>
<feature type="transmembrane region" description="Helical" evidence="7">
    <location>
        <begin position="93"/>
        <end position="112"/>
    </location>
</feature>
<dbReference type="Pfam" id="PF01435">
    <property type="entry name" value="Peptidase_M48"/>
    <property type="match status" value="1"/>
</dbReference>
<feature type="transmembrane region" description="Helical" evidence="7">
    <location>
        <begin position="162"/>
        <end position="180"/>
    </location>
</feature>
<dbReference type="EMBL" id="RKLU01000002">
    <property type="protein sequence ID" value="TQQ82995.1"/>
    <property type="molecule type" value="Genomic_DNA"/>
</dbReference>
<evidence type="ECO:0000313" key="9">
    <source>
        <dbReference type="EMBL" id="TQQ82995.1"/>
    </source>
</evidence>
<name>A0A8J8TC30_9EURY</name>
<dbReference type="GO" id="GO:0046872">
    <property type="term" value="F:metal ion binding"/>
    <property type="evidence" value="ECO:0007669"/>
    <property type="project" value="UniProtKB-KW"/>
</dbReference>
<keyword evidence="4" id="KW-0378">Hydrolase</keyword>
<evidence type="ECO:0000256" key="4">
    <source>
        <dbReference type="ARBA" id="ARBA00022801"/>
    </source>
</evidence>
<evidence type="ECO:0000256" key="1">
    <source>
        <dbReference type="ARBA" id="ARBA00001947"/>
    </source>
</evidence>
<dbReference type="Proteomes" id="UP000705823">
    <property type="component" value="Unassembled WGS sequence"/>
</dbReference>
<feature type="domain" description="Peptidase M48" evidence="8">
    <location>
        <begin position="489"/>
        <end position="531"/>
    </location>
</feature>
<keyword evidence="7" id="KW-1133">Transmembrane helix</keyword>
<feature type="transmembrane region" description="Helical" evidence="7">
    <location>
        <begin position="412"/>
        <end position="434"/>
    </location>
</feature>
<keyword evidence="6" id="KW-0482">Metalloprotease</keyword>
<proteinExistence type="predicted"/>
<keyword evidence="7" id="KW-0472">Membrane</keyword>
<dbReference type="OrthoDB" id="28389at2157"/>
<dbReference type="GO" id="GO:0006508">
    <property type="term" value="P:proteolysis"/>
    <property type="evidence" value="ECO:0007669"/>
    <property type="project" value="UniProtKB-KW"/>
</dbReference>
<dbReference type="RefSeq" id="WP_142979259.1">
    <property type="nucleotide sequence ID" value="NZ_RKLU01000002.1"/>
</dbReference>
<feature type="transmembrane region" description="Helical" evidence="7">
    <location>
        <begin position="309"/>
        <end position="337"/>
    </location>
</feature>